<reference evidence="2 3" key="1">
    <citation type="submission" date="2010-05" db="EMBL/GenBank/DDBJ databases">
        <title>The Genome Sequence of Thecamonas trahens ATCC 50062.</title>
        <authorList>
            <consortium name="The Broad Institute Genome Sequencing Platform"/>
            <person name="Russ C."/>
            <person name="Cuomo C."/>
            <person name="Shea T."/>
            <person name="Young S.K."/>
            <person name="Zeng Q."/>
            <person name="Koehrsen M."/>
            <person name="Haas B."/>
            <person name="Borodovsky M."/>
            <person name="Guigo R."/>
            <person name="Alvarado L."/>
            <person name="Berlin A."/>
            <person name="Bochicchio J."/>
            <person name="Borenstein D."/>
            <person name="Chapman S."/>
            <person name="Chen Z."/>
            <person name="Freedman E."/>
            <person name="Gellesch M."/>
            <person name="Goldberg J."/>
            <person name="Griggs A."/>
            <person name="Gujja S."/>
            <person name="Heilman E."/>
            <person name="Heiman D."/>
            <person name="Hepburn T."/>
            <person name="Howarth C."/>
            <person name="Jen D."/>
            <person name="Larson L."/>
            <person name="Mehta T."/>
            <person name="Park D."/>
            <person name="Pearson M."/>
            <person name="Roberts A."/>
            <person name="Saif S."/>
            <person name="Shenoy N."/>
            <person name="Sisk P."/>
            <person name="Stolte C."/>
            <person name="Sykes S."/>
            <person name="Thomson T."/>
            <person name="Walk T."/>
            <person name="White J."/>
            <person name="Yandava C."/>
            <person name="Burger G."/>
            <person name="Gray M.W."/>
            <person name="Holland P.W.H."/>
            <person name="King N."/>
            <person name="Lang F.B.F."/>
            <person name="Roger A.J."/>
            <person name="Ruiz-Trillo I."/>
            <person name="Lander E."/>
            <person name="Nusbaum C."/>
        </authorList>
    </citation>
    <scope>NUCLEOTIDE SEQUENCE [LARGE SCALE GENOMIC DNA]</scope>
    <source>
        <strain evidence="2 3">ATCC 50062</strain>
    </source>
</reference>
<dbReference type="AlphaFoldDB" id="A0A0L0DLK0"/>
<dbReference type="GeneID" id="25560874"/>
<feature type="compositionally biased region" description="Low complexity" evidence="1">
    <location>
        <begin position="268"/>
        <end position="278"/>
    </location>
</feature>
<protein>
    <submittedName>
        <fullName evidence="2">Uncharacterized protein</fullName>
    </submittedName>
</protein>
<accession>A0A0L0DLK0</accession>
<feature type="region of interest" description="Disordered" evidence="1">
    <location>
        <begin position="1"/>
        <end position="45"/>
    </location>
</feature>
<evidence type="ECO:0000313" key="3">
    <source>
        <dbReference type="Proteomes" id="UP000054408"/>
    </source>
</evidence>
<feature type="region of interest" description="Disordered" evidence="1">
    <location>
        <begin position="107"/>
        <end position="165"/>
    </location>
</feature>
<dbReference type="Proteomes" id="UP000054408">
    <property type="component" value="Unassembled WGS sequence"/>
</dbReference>
<proteinExistence type="predicted"/>
<feature type="compositionally biased region" description="Basic and acidic residues" evidence="1">
    <location>
        <begin position="299"/>
        <end position="313"/>
    </location>
</feature>
<name>A0A0L0DLK0_THETB</name>
<gene>
    <name evidence="2" type="ORF">AMSG_01105</name>
</gene>
<organism evidence="2 3">
    <name type="scientific">Thecamonas trahens ATCC 50062</name>
    <dbReference type="NCBI Taxonomy" id="461836"/>
    <lineage>
        <taxon>Eukaryota</taxon>
        <taxon>Apusozoa</taxon>
        <taxon>Apusomonadida</taxon>
        <taxon>Apusomonadidae</taxon>
        <taxon>Thecamonas</taxon>
    </lineage>
</organism>
<evidence type="ECO:0000256" key="1">
    <source>
        <dbReference type="SAM" id="MobiDB-lite"/>
    </source>
</evidence>
<feature type="region of interest" description="Disordered" evidence="1">
    <location>
        <begin position="380"/>
        <end position="451"/>
    </location>
</feature>
<feature type="compositionally biased region" description="Basic and acidic residues" evidence="1">
    <location>
        <begin position="1"/>
        <end position="44"/>
    </location>
</feature>
<feature type="compositionally biased region" description="Basic and acidic residues" evidence="1">
    <location>
        <begin position="331"/>
        <end position="341"/>
    </location>
</feature>
<feature type="compositionally biased region" description="Basic and acidic residues" evidence="1">
    <location>
        <begin position="380"/>
        <end position="396"/>
    </location>
</feature>
<feature type="region of interest" description="Disordered" evidence="1">
    <location>
        <begin position="268"/>
        <end position="348"/>
    </location>
</feature>
<feature type="compositionally biased region" description="Pro residues" evidence="1">
    <location>
        <begin position="149"/>
        <end position="158"/>
    </location>
</feature>
<sequence>MQWLKEKEARREARRCQLEREERSSARFSKPLDHSKAGKQHGDELVSSSFWDRTNASIETWKATRAGVGEGDAVEADKLAQLPAINARSRELAAKADKRPFLERVKADLETRKEHRRKARAAAAEREAAATHSAILDARAGPKRKPSSRLPPPPPRQELPPLSAKQEAAVSRLTQWENRRRQRLAEARAAAAADLPSFAPQISQRTKRLVGQWNDGGEPVHERLHREATVASTHTQAVRVALVLETIFDACAHGVVANAILQSSQASAPSPQATAAPSEDAPSPAKPTAEATAVSSPRRSRDASDGAEAKAEAEASVETEIGGRTASEAETTIHDESKEKSLSPAERQALRNAEIQAARQRRTERKLQLQAHMQELQEKKKAEAAAAERAKRMEQARRKRLAQSSGNTPAISIVPSSLDRDDAVLAFESYSESSDDGDRLVHGSDQARQQP</sequence>
<evidence type="ECO:0000313" key="2">
    <source>
        <dbReference type="EMBL" id="KNC52278.1"/>
    </source>
</evidence>
<dbReference type="EMBL" id="GL349436">
    <property type="protein sequence ID" value="KNC52278.1"/>
    <property type="molecule type" value="Genomic_DNA"/>
</dbReference>
<dbReference type="RefSeq" id="XP_013762277.1">
    <property type="nucleotide sequence ID" value="XM_013906823.1"/>
</dbReference>
<keyword evidence="3" id="KW-1185">Reference proteome</keyword>